<organism evidence="10 11">
    <name type="scientific">Pseudoalteromonas rubra</name>
    <dbReference type="NCBI Taxonomy" id="43658"/>
    <lineage>
        <taxon>Bacteria</taxon>
        <taxon>Pseudomonadati</taxon>
        <taxon>Pseudomonadota</taxon>
        <taxon>Gammaproteobacteria</taxon>
        <taxon>Alteromonadales</taxon>
        <taxon>Pseudoalteromonadaceae</taxon>
        <taxon>Pseudoalteromonas</taxon>
    </lineage>
</organism>
<evidence type="ECO:0000313" key="10">
    <source>
        <dbReference type="EMBL" id="QPB83107.1"/>
    </source>
</evidence>
<evidence type="ECO:0000256" key="6">
    <source>
        <dbReference type="ARBA" id="ARBA00023136"/>
    </source>
</evidence>
<dbReference type="Pfam" id="PF00361">
    <property type="entry name" value="Proton_antipo_M"/>
    <property type="match status" value="2"/>
</dbReference>
<sequence>MMWQSTLPLLILLSALVSGVAIFFVSDTKPKLRKTLNFLGAFSCVALILVMISGVYQGQVFETRLPLLPNMDLVLHADALSLLFVALSGFLWLLTTIYAIGYLEQSPNRSRFFGFFSLCVFATIGVALAGNLITFLIFYELLTLTTYPLVVHKGNKASLAAGRKYLIYTMLGGASLLAGVVWLKALAGSLDFTATGLLASMPHLDPLHLKVVFALIILGLGVKAALVPLHGWLPAAMAAPAPVSALLHAVAVVKAGAFGIVRVVYDVYGVEFAQELGLTIILAVMASITIVYGSTRAVFQDDLKRRLAYSTVSQVSYIALGTAIAGPIATIGGIAHLVHQGLMKITMFFCAGSIAETLGVTKVSQMNGAGKRMPLTMLAFSLAVLGMIGIPPAAGFISKWYLGTGALEAGFYWVLGVLIISSLLNAIYFLPILYAAWFKPQQGAWPKEQPRGRFETHWMLMLPPIVTSILALSAGLFADAQFSPLNWVKLIAAREYGSEFVSILTVSSQQIPWMWLAIGAPALCALLLVRKRMHRAAHWFLPLSAGVALVAYMMSAQGTNATPWLFFGSIMTLNETTSTFFLLAGCLWLLAAVFAVNFAKTDKRKVRFCLFFLLAMCGNFGLILAEDISGFISFFTLMSLASYGLVVHFDTEEAHQAGKSYMQWAVLGELLLFTALAGLAFGSIDPSSASNPEQAYPAWAIGFLLAGFGVKAGLFGLHVWLPMAHPVAPVAASALLSGVMVKAGLLGWLKFIPFGEVAFATFGSLLVVLGLFAAFFGVLVGVSQDNPKALLAYSTMSQMGILIAAVGVGLKYPDVWALLLPAIVLYAVHHGLAKAALFLFAGMNNSLAWQKYRWLCWLAVLIPAAALAGLPLTSGAVAKVALKDVVEQDLLMGTVLPITAIGTTWLMMRFLALVGQKAPKTAAGQADRLQLGAFGALLILVLVLSYLLPQSEGAWSGQLTVTVFWGGLWPVLLGFGLYMATRAFINSMGALPAGDINVAYQEAGSLVRLGADIMAQGLSLLKDELKQTSWQLPQHVVQRKIRLVSLALAILRSMMTPGVLFALLLCSVLWALAAGG</sequence>
<feature type="domain" description="NADH:quinone oxidoreductase/Mrp antiporter transmembrane" evidence="8">
    <location>
        <begin position="129"/>
        <end position="424"/>
    </location>
</feature>
<accession>A0A5S3V329</accession>
<proteinExistence type="predicted"/>
<name>A0A5S3V329_9GAMM</name>
<evidence type="ECO:0000256" key="2">
    <source>
        <dbReference type="ARBA" id="ARBA00022475"/>
    </source>
</evidence>
<keyword evidence="6" id="KW-0472">Membrane</keyword>
<reference evidence="10 11" key="1">
    <citation type="submission" date="2019-10" db="EMBL/GenBank/DDBJ databases">
        <title>Pseudoalteromonas rubra S4059.</title>
        <authorList>
            <person name="Paulsen S."/>
            <person name="Wang X."/>
        </authorList>
    </citation>
    <scope>NUCLEOTIDE SEQUENCE [LARGE SCALE GENOMIC DNA]</scope>
    <source>
        <strain evidence="10 11">S4059</strain>
    </source>
</reference>
<evidence type="ECO:0000256" key="1">
    <source>
        <dbReference type="ARBA" id="ARBA00004651"/>
    </source>
</evidence>
<dbReference type="GO" id="GO:0005886">
    <property type="term" value="C:plasma membrane"/>
    <property type="evidence" value="ECO:0007669"/>
    <property type="project" value="UniProtKB-SubCell"/>
</dbReference>
<dbReference type="InterPro" id="IPR001750">
    <property type="entry name" value="ND/Mrp_TM"/>
</dbReference>
<evidence type="ECO:0000256" key="5">
    <source>
        <dbReference type="ARBA" id="ARBA00023002"/>
    </source>
</evidence>
<evidence type="ECO:0000256" key="7">
    <source>
        <dbReference type="RuleBase" id="RU000320"/>
    </source>
</evidence>
<dbReference type="Pfam" id="PF00662">
    <property type="entry name" value="Proton_antipo_N"/>
    <property type="match status" value="1"/>
</dbReference>
<dbReference type="PANTHER" id="PTHR42682">
    <property type="entry name" value="HYDROGENASE-4 COMPONENT F"/>
    <property type="match status" value="1"/>
</dbReference>
<gene>
    <name evidence="10" type="ORF">CWC22_008955</name>
</gene>
<evidence type="ECO:0000256" key="3">
    <source>
        <dbReference type="ARBA" id="ARBA00022692"/>
    </source>
</evidence>
<dbReference type="AlphaFoldDB" id="A0A5S3V329"/>
<dbReference type="Proteomes" id="UP000305729">
    <property type="component" value="Chromosome 1"/>
</dbReference>
<evidence type="ECO:0000313" key="11">
    <source>
        <dbReference type="Proteomes" id="UP000305729"/>
    </source>
</evidence>
<dbReference type="InterPro" id="IPR001516">
    <property type="entry name" value="Proton_antipo_N"/>
</dbReference>
<evidence type="ECO:0000256" key="4">
    <source>
        <dbReference type="ARBA" id="ARBA00022989"/>
    </source>
</evidence>
<keyword evidence="4" id="KW-1133">Transmembrane helix</keyword>
<feature type="domain" description="NADH-Ubiquinone oxidoreductase (complex I) chain 5 N-terminal" evidence="9">
    <location>
        <begin position="71"/>
        <end position="113"/>
    </location>
</feature>
<evidence type="ECO:0000259" key="8">
    <source>
        <dbReference type="Pfam" id="PF00361"/>
    </source>
</evidence>
<dbReference type="PANTHER" id="PTHR42682:SF4">
    <property type="entry name" value="NADH-UBIQUINONE_PLASTOQUINONE"/>
    <property type="match status" value="1"/>
</dbReference>
<comment type="subcellular location">
    <subcellularLocation>
        <location evidence="1">Cell membrane</location>
        <topology evidence="1">Multi-pass membrane protein</topology>
    </subcellularLocation>
    <subcellularLocation>
        <location evidence="7">Membrane</location>
        <topology evidence="7">Multi-pass membrane protein</topology>
    </subcellularLocation>
</comment>
<feature type="domain" description="NADH:quinone oxidoreductase/Mrp antiporter transmembrane" evidence="8">
    <location>
        <begin position="626"/>
        <end position="882"/>
    </location>
</feature>
<protein>
    <submittedName>
        <fullName evidence="10">Sodium:proton antiporter</fullName>
    </submittedName>
</protein>
<dbReference type="PRINTS" id="PR01434">
    <property type="entry name" value="NADHDHGNASE5"/>
</dbReference>
<dbReference type="RefSeq" id="WP_138536646.1">
    <property type="nucleotide sequence ID" value="NZ_CP045429.1"/>
</dbReference>
<keyword evidence="3 7" id="KW-0812">Transmembrane</keyword>
<keyword evidence="2" id="KW-1003">Cell membrane</keyword>
<dbReference type="EMBL" id="CP045429">
    <property type="protein sequence ID" value="QPB83107.1"/>
    <property type="molecule type" value="Genomic_DNA"/>
</dbReference>
<dbReference type="GO" id="GO:0016491">
    <property type="term" value="F:oxidoreductase activity"/>
    <property type="evidence" value="ECO:0007669"/>
    <property type="project" value="UniProtKB-KW"/>
</dbReference>
<keyword evidence="5" id="KW-0560">Oxidoreductase</keyword>
<evidence type="ECO:0000259" key="9">
    <source>
        <dbReference type="Pfam" id="PF00662"/>
    </source>
</evidence>
<dbReference type="InterPro" id="IPR052175">
    <property type="entry name" value="ComplexI-like_HydComp"/>
</dbReference>